<comment type="caution">
    <text evidence="1">The sequence shown here is derived from an EMBL/GenBank/DDBJ whole genome shotgun (WGS) entry which is preliminary data.</text>
</comment>
<evidence type="ECO:0000313" key="2">
    <source>
        <dbReference type="Proteomes" id="UP000031668"/>
    </source>
</evidence>
<sequence length="207" mass="21824">MDNFAMAPPVPENKKGMSLCPNFCTSMNCPSSCPSYCCALSSIVPSNQGGGIIETDNTVSTRPCPDVCSSYGPTNCPGQCTSSCCTGQTWNQPSISEPLAIPCLQRMPSMGMPSVDQYSMSQQFMGQPSMIQQPPISSLIAQPAVSQPMVGQMPTSFPGVDVSYQYGYPPFSADQMAHADSDLCASYCTNTASCTPAGLCPPSCCQK</sequence>
<keyword evidence="2" id="KW-1185">Reference proteome</keyword>
<accession>A0A0C2NHF0</accession>
<dbReference type="EMBL" id="JWZT01000829">
    <property type="protein sequence ID" value="KII73457.1"/>
    <property type="molecule type" value="Genomic_DNA"/>
</dbReference>
<dbReference type="OrthoDB" id="10671468at2759"/>
<gene>
    <name evidence="1" type="ORF">RF11_10333</name>
</gene>
<dbReference type="AlphaFoldDB" id="A0A0C2NHF0"/>
<name>A0A0C2NHF0_THEKT</name>
<proteinExistence type="predicted"/>
<evidence type="ECO:0000313" key="1">
    <source>
        <dbReference type="EMBL" id="KII73457.1"/>
    </source>
</evidence>
<organism evidence="1 2">
    <name type="scientific">Thelohanellus kitauei</name>
    <name type="common">Myxosporean</name>
    <dbReference type="NCBI Taxonomy" id="669202"/>
    <lineage>
        <taxon>Eukaryota</taxon>
        <taxon>Metazoa</taxon>
        <taxon>Cnidaria</taxon>
        <taxon>Myxozoa</taxon>
        <taxon>Myxosporea</taxon>
        <taxon>Bivalvulida</taxon>
        <taxon>Platysporina</taxon>
        <taxon>Myxobolidae</taxon>
        <taxon>Thelohanellus</taxon>
    </lineage>
</organism>
<protein>
    <submittedName>
        <fullName evidence="1">Uncharacterized protein</fullName>
    </submittedName>
</protein>
<dbReference type="Proteomes" id="UP000031668">
    <property type="component" value="Unassembled WGS sequence"/>
</dbReference>
<reference evidence="1 2" key="1">
    <citation type="journal article" date="2014" name="Genome Biol. Evol.">
        <title>The genome of the myxosporean Thelohanellus kitauei shows adaptations to nutrient acquisition within its fish host.</title>
        <authorList>
            <person name="Yang Y."/>
            <person name="Xiong J."/>
            <person name="Zhou Z."/>
            <person name="Huo F."/>
            <person name="Miao W."/>
            <person name="Ran C."/>
            <person name="Liu Y."/>
            <person name="Zhang J."/>
            <person name="Feng J."/>
            <person name="Wang M."/>
            <person name="Wang M."/>
            <person name="Wang L."/>
            <person name="Yao B."/>
        </authorList>
    </citation>
    <scope>NUCLEOTIDE SEQUENCE [LARGE SCALE GENOMIC DNA]</scope>
    <source>
        <strain evidence="1">Wuqing</strain>
    </source>
</reference>